<organism evidence="1 2">
    <name type="scientific">Acaulospora colombiana</name>
    <dbReference type="NCBI Taxonomy" id="27376"/>
    <lineage>
        <taxon>Eukaryota</taxon>
        <taxon>Fungi</taxon>
        <taxon>Fungi incertae sedis</taxon>
        <taxon>Mucoromycota</taxon>
        <taxon>Glomeromycotina</taxon>
        <taxon>Glomeromycetes</taxon>
        <taxon>Diversisporales</taxon>
        <taxon>Acaulosporaceae</taxon>
        <taxon>Acaulospora</taxon>
    </lineage>
</organism>
<dbReference type="Proteomes" id="UP000789525">
    <property type="component" value="Unassembled WGS sequence"/>
</dbReference>
<proteinExistence type="predicted"/>
<sequence>IKEDPSRPGSPQSSKSEPIEATKPEDPTEQKVEDTVTELGHSGSARGIISKKGKVTMTGRSKLITLGDDSCGVISSGGRVKIGDTSQLVTFGITATGVSEDSEEADIEIADDSIVITKGHTNSGDWDALVTSILLRKPA</sequence>
<name>A0ACA9NXU2_9GLOM</name>
<comment type="caution">
    <text evidence="1">The sequence shown here is derived from an EMBL/GenBank/DDBJ whole genome shotgun (WGS) entry which is preliminary data.</text>
</comment>
<protein>
    <submittedName>
        <fullName evidence="1">12182_t:CDS:1</fullName>
    </submittedName>
</protein>
<evidence type="ECO:0000313" key="1">
    <source>
        <dbReference type="EMBL" id="CAG8681786.1"/>
    </source>
</evidence>
<gene>
    <name evidence="1" type="ORF">ACOLOM_LOCUS9371</name>
</gene>
<reference evidence="1" key="1">
    <citation type="submission" date="2021-06" db="EMBL/GenBank/DDBJ databases">
        <authorList>
            <person name="Kallberg Y."/>
            <person name="Tangrot J."/>
            <person name="Rosling A."/>
        </authorList>
    </citation>
    <scope>NUCLEOTIDE SEQUENCE</scope>
    <source>
        <strain evidence="1">CL356</strain>
    </source>
</reference>
<evidence type="ECO:0000313" key="2">
    <source>
        <dbReference type="Proteomes" id="UP000789525"/>
    </source>
</evidence>
<feature type="non-terminal residue" evidence="1">
    <location>
        <position position="1"/>
    </location>
</feature>
<accession>A0ACA9NXU2</accession>
<keyword evidence="2" id="KW-1185">Reference proteome</keyword>
<dbReference type="EMBL" id="CAJVPT010027023">
    <property type="protein sequence ID" value="CAG8681786.1"/>
    <property type="molecule type" value="Genomic_DNA"/>
</dbReference>